<accession>A0A0L0TD18</accession>
<feature type="compositionally biased region" description="Basic and acidic residues" evidence="1">
    <location>
        <begin position="51"/>
        <end position="74"/>
    </location>
</feature>
<evidence type="ECO:0000313" key="2">
    <source>
        <dbReference type="EMBL" id="KNE72576.1"/>
    </source>
</evidence>
<sequence length="311" mass="35155">MHLPVEGSHSRQTPFFAPSHERDRDFPPISFILQPQPRSRPRSRSPSRTSSHRDRDREHERDRDRDRDHRDRAYHSAASPSYSRHEPPAHAHHPERPPHAAAAPPRVLELPGPPTSAQRKNMVPFLVKVRGGRTADLVPHMDKLAKLVSGAHFMQVDPTRNEIMFYAPRNPAAVASVLRETGVVIVGMRLEFEPVYPNDVHSIGRLRTAPRNAFLVVYPPDSNRLMIAALARVGFDGAFIDRPTCPLPETNIPFVYLTIPGVHSGKQQLLEQVDFENRKTRIVPIKSAAAVFASHERHNKLLRSVARETVK</sequence>
<evidence type="ECO:0000313" key="3">
    <source>
        <dbReference type="Proteomes" id="UP000054350"/>
    </source>
</evidence>
<dbReference type="AlphaFoldDB" id="A0A0L0TD18"/>
<feature type="region of interest" description="Disordered" evidence="1">
    <location>
        <begin position="1"/>
        <end position="119"/>
    </location>
</feature>
<reference evidence="3" key="2">
    <citation type="submission" date="2009-11" db="EMBL/GenBank/DDBJ databases">
        <title>The Genome Sequence of Allomyces macrogynus strain ATCC 38327.</title>
        <authorList>
            <consortium name="The Broad Institute Genome Sequencing Platform"/>
            <person name="Russ C."/>
            <person name="Cuomo C."/>
            <person name="Shea T."/>
            <person name="Young S.K."/>
            <person name="Zeng Q."/>
            <person name="Koehrsen M."/>
            <person name="Haas B."/>
            <person name="Borodovsky M."/>
            <person name="Guigo R."/>
            <person name="Alvarado L."/>
            <person name="Berlin A."/>
            <person name="Borenstein D."/>
            <person name="Chen Z."/>
            <person name="Engels R."/>
            <person name="Freedman E."/>
            <person name="Gellesch M."/>
            <person name="Goldberg J."/>
            <person name="Griggs A."/>
            <person name="Gujja S."/>
            <person name="Heiman D."/>
            <person name="Hepburn T."/>
            <person name="Howarth C."/>
            <person name="Jen D."/>
            <person name="Larson L."/>
            <person name="Lewis B."/>
            <person name="Mehta T."/>
            <person name="Park D."/>
            <person name="Pearson M."/>
            <person name="Roberts A."/>
            <person name="Saif S."/>
            <person name="Shenoy N."/>
            <person name="Sisk P."/>
            <person name="Stolte C."/>
            <person name="Sykes S."/>
            <person name="Walk T."/>
            <person name="White J."/>
            <person name="Yandava C."/>
            <person name="Burger G."/>
            <person name="Gray M.W."/>
            <person name="Holland P.W.H."/>
            <person name="King N."/>
            <person name="Lang F.B.F."/>
            <person name="Roger A.J."/>
            <person name="Ruiz-Trillo I."/>
            <person name="Lander E."/>
            <person name="Nusbaum C."/>
        </authorList>
    </citation>
    <scope>NUCLEOTIDE SEQUENCE [LARGE SCALE GENOMIC DNA]</scope>
    <source>
        <strain evidence="3">ATCC 38327</strain>
    </source>
</reference>
<feature type="compositionally biased region" description="Basic and acidic residues" evidence="1">
    <location>
        <begin position="83"/>
        <end position="98"/>
    </location>
</feature>
<evidence type="ECO:0000256" key="1">
    <source>
        <dbReference type="SAM" id="MobiDB-lite"/>
    </source>
</evidence>
<keyword evidence="3" id="KW-1185">Reference proteome</keyword>
<gene>
    <name evidence="2" type="ORF">AMAG_20609</name>
</gene>
<organism evidence="2 3">
    <name type="scientific">Allomyces macrogynus (strain ATCC 38327)</name>
    <name type="common">Allomyces javanicus var. macrogynus</name>
    <dbReference type="NCBI Taxonomy" id="578462"/>
    <lineage>
        <taxon>Eukaryota</taxon>
        <taxon>Fungi</taxon>
        <taxon>Fungi incertae sedis</taxon>
        <taxon>Blastocladiomycota</taxon>
        <taxon>Blastocladiomycetes</taxon>
        <taxon>Blastocladiales</taxon>
        <taxon>Blastocladiaceae</taxon>
        <taxon>Allomyces</taxon>
    </lineage>
</organism>
<name>A0A0L0TD18_ALLM3</name>
<dbReference type="OrthoDB" id="10476242at2759"/>
<reference evidence="2 3" key="1">
    <citation type="submission" date="2009-11" db="EMBL/GenBank/DDBJ databases">
        <title>Annotation of Allomyces macrogynus ATCC 38327.</title>
        <authorList>
            <consortium name="The Broad Institute Genome Sequencing Platform"/>
            <person name="Russ C."/>
            <person name="Cuomo C."/>
            <person name="Burger G."/>
            <person name="Gray M.W."/>
            <person name="Holland P.W.H."/>
            <person name="King N."/>
            <person name="Lang F.B.F."/>
            <person name="Roger A.J."/>
            <person name="Ruiz-Trillo I."/>
            <person name="Young S.K."/>
            <person name="Zeng Q."/>
            <person name="Gargeya S."/>
            <person name="Fitzgerald M."/>
            <person name="Haas B."/>
            <person name="Abouelleil A."/>
            <person name="Alvarado L."/>
            <person name="Arachchi H.M."/>
            <person name="Berlin A."/>
            <person name="Chapman S.B."/>
            <person name="Gearin G."/>
            <person name="Goldberg J."/>
            <person name="Griggs A."/>
            <person name="Gujja S."/>
            <person name="Hansen M."/>
            <person name="Heiman D."/>
            <person name="Howarth C."/>
            <person name="Larimer J."/>
            <person name="Lui A."/>
            <person name="MacDonald P.J.P."/>
            <person name="McCowen C."/>
            <person name="Montmayeur A."/>
            <person name="Murphy C."/>
            <person name="Neiman D."/>
            <person name="Pearson M."/>
            <person name="Priest M."/>
            <person name="Roberts A."/>
            <person name="Saif S."/>
            <person name="Shea T."/>
            <person name="Sisk P."/>
            <person name="Stolte C."/>
            <person name="Sykes S."/>
            <person name="Wortman J."/>
            <person name="Nusbaum C."/>
            <person name="Birren B."/>
        </authorList>
    </citation>
    <scope>NUCLEOTIDE SEQUENCE [LARGE SCALE GENOMIC DNA]</scope>
    <source>
        <strain evidence="2 3">ATCC 38327</strain>
    </source>
</reference>
<dbReference type="EMBL" id="GG745381">
    <property type="protein sequence ID" value="KNE72576.1"/>
    <property type="molecule type" value="Genomic_DNA"/>
</dbReference>
<proteinExistence type="predicted"/>
<dbReference type="VEuPathDB" id="FungiDB:AMAG_20609"/>
<protein>
    <submittedName>
        <fullName evidence="2">Uncharacterized protein</fullName>
    </submittedName>
</protein>
<dbReference type="Proteomes" id="UP000054350">
    <property type="component" value="Unassembled WGS sequence"/>
</dbReference>